<protein>
    <submittedName>
        <fullName evidence="3">Biotin-(Acetyl-CoA-carboxylase) ligase</fullName>
        <ecNumber evidence="3">6.3.4.15</ecNumber>
    </submittedName>
</protein>
<proteinExistence type="predicted"/>
<dbReference type="CDD" id="cd16442">
    <property type="entry name" value="BPL"/>
    <property type="match status" value="1"/>
</dbReference>
<evidence type="ECO:0000313" key="3">
    <source>
        <dbReference type="EMBL" id="CEN36850.1"/>
    </source>
</evidence>
<evidence type="ECO:0000256" key="1">
    <source>
        <dbReference type="ARBA" id="ARBA00022598"/>
    </source>
</evidence>
<feature type="domain" description="BPL/LPL catalytic" evidence="2">
    <location>
        <begin position="1"/>
        <end position="178"/>
    </location>
</feature>
<organism evidence="3 4">
    <name type="scientific">Capnocytophaga cynodegmi</name>
    <dbReference type="NCBI Taxonomy" id="28189"/>
    <lineage>
        <taxon>Bacteria</taxon>
        <taxon>Pseudomonadati</taxon>
        <taxon>Bacteroidota</taxon>
        <taxon>Flavobacteriia</taxon>
        <taxon>Flavobacteriales</taxon>
        <taxon>Flavobacteriaceae</taxon>
        <taxon>Capnocytophaga</taxon>
    </lineage>
</organism>
<dbReference type="GO" id="GO:0005737">
    <property type="term" value="C:cytoplasm"/>
    <property type="evidence" value="ECO:0007669"/>
    <property type="project" value="TreeGrafter"/>
</dbReference>
<dbReference type="eggNOG" id="COG0340">
    <property type="taxonomic scope" value="Bacteria"/>
</dbReference>
<dbReference type="Proteomes" id="UP000038055">
    <property type="component" value="Unassembled WGS sequence"/>
</dbReference>
<dbReference type="AlphaFoldDB" id="A0A0B7HC16"/>
<dbReference type="EC" id="6.3.4.15" evidence="3"/>
<dbReference type="Pfam" id="PF03099">
    <property type="entry name" value="BPL_LplA_LipB"/>
    <property type="match status" value="1"/>
</dbReference>
<dbReference type="SUPFAM" id="SSF55681">
    <property type="entry name" value="Class II aaRS and biotin synthetases"/>
    <property type="match status" value="1"/>
</dbReference>
<reference evidence="4" key="1">
    <citation type="submission" date="2015-01" db="EMBL/GenBank/DDBJ databases">
        <authorList>
            <person name="MANFREDI Pablo"/>
        </authorList>
    </citation>
    <scope>NUCLEOTIDE SEQUENCE [LARGE SCALE GENOMIC DNA]</scope>
    <source>
        <strain evidence="4">Ccyn2B</strain>
    </source>
</reference>
<dbReference type="STRING" id="28189.CCYN74_500007"/>
<name>A0A0B7HC16_9FLAO</name>
<dbReference type="PROSITE" id="PS51733">
    <property type="entry name" value="BPL_LPL_CATALYTIC"/>
    <property type="match status" value="1"/>
</dbReference>
<dbReference type="GO" id="GO:0004077">
    <property type="term" value="F:biotin--[biotin carboxyl-carrier protein] ligase activity"/>
    <property type="evidence" value="ECO:0007669"/>
    <property type="project" value="UniProtKB-EC"/>
</dbReference>
<dbReference type="InterPro" id="IPR004143">
    <property type="entry name" value="BPL_LPL_catalytic"/>
</dbReference>
<evidence type="ECO:0000313" key="4">
    <source>
        <dbReference type="Proteomes" id="UP000038055"/>
    </source>
</evidence>
<keyword evidence="4" id="KW-1185">Reference proteome</keyword>
<dbReference type="Gene3D" id="3.30.930.10">
    <property type="entry name" value="Bira Bifunctional Protein, Domain 2"/>
    <property type="match status" value="1"/>
</dbReference>
<dbReference type="PANTHER" id="PTHR12835:SF5">
    <property type="entry name" value="BIOTIN--PROTEIN LIGASE"/>
    <property type="match status" value="1"/>
</dbReference>
<dbReference type="InterPro" id="IPR045864">
    <property type="entry name" value="aa-tRNA-synth_II/BPL/LPL"/>
</dbReference>
<gene>
    <name evidence="3" type="ORF">CCYN2B_350002</name>
</gene>
<dbReference type="PANTHER" id="PTHR12835">
    <property type="entry name" value="BIOTIN PROTEIN LIGASE"/>
    <property type="match status" value="1"/>
</dbReference>
<evidence type="ECO:0000259" key="2">
    <source>
        <dbReference type="PROSITE" id="PS51733"/>
    </source>
</evidence>
<dbReference type="EMBL" id="CDOD01000029">
    <property type="protein sequence ID" value="CEN36850.1"/>
    <property type="molecule type" value="Genomic_DNA"/>
</dbReference>
<accession>A0A0B7HC16</accession>
<keyword evidence="1 3" id="KW-0436">Ligase</keyword>
<dbReference type="RefSeq" id="WP_041992802.1">
    <property type="nucleotide sequence ID" value="NZ_CDOD01000029.1"/>
</dbReference>
<sequence>MNIIKLDTIDSTNNYLKKLANSEEKLPNFLVVWTPNQTNGVGQYGAKWVTESFKNLTFSVLFLHKKFDLTQYFLLNMLTAIAVVKTIEEMAISNVKIKWPNDILLEKHKIGGILIENVIRGTNIEKSIIGIGLNINQTDFSQLPRASSLQKITRKQYDIESVMKSILFNLQKEFTKLEESQFADIYPIYQKYLFQLNKISAFRPKNGKDFSGIIRGVLPSGELLVETENDEIKQFALKEIQLLY</sequence>
<dbReference type="NCBIfam" id="TIGR00121">
    <property type="entry name" value="birA_ligase"/>
    <property type="match status" value="1"/>
</dbReference>
<dbReference type="InterPro" id="IPR004408">
    <property type="entry name" value="Biotin_CoA_COase_ligase"/>
</dbReference>